<evidence type="ECO:0000313" key="3">
    <source>
        <dbReference type="Proteomes" id="UP000037729"/>
    </source>
</evidence>
<dbReference type="InterPro" id="IPR058389">
    <property type="entry name" value="DUF8076"/>
</dbReference>
<sequence length="132" mass="15082">MNFDIGYHVVSRDVLEDGDTFDTEMSIVEFLRRVNSMGDIPFDVTVYGLDSYLRGAEDADEICDHLHRLLSERVNFLLNQNPRVQFVVDDVEFWDEPVIPDDDGDVQLNKVFHGALDQEGAGWYSSHLNVTS</sequence>
<gene>
    <name evidence="2" type="ORF">AMS69_17900</name>
</gene>
<dbReference type="AlphaFoldDB" id="A0A0M9AIK7"/>
<protein>
    <recommendedName>
        <fullName evidence="1">DUF8076 domain-containing protein</fullName>
    </recommendedName>
</protein>
<name>A0A0M9AIK7_9EURY</name>
<dbReference type="OrthoDB" id="341502at2157"/>
<evidence type="ECO:0000313" key="2">
    <source>
        <dbReference type="EMBL" id="KOX91595.1"/>
    </source>
</evidence>
<comment type="caution">
    <text evidence="2">The sequence shown here is derived from an EMBL/GenBank/DDBJ whole genome shotgun (WGS) entry which is preliminary data.</text>
</comment>
<dbReference type="EMBL" id="LIUF01000008">
    <property type="protein sequence ID" value="KOX91595.1"/>
    <property type="molecule type" value="Genomic_DNA"/>
</dbReference>
<dbReference type="Proteomes" id="UP000037729">
    <property type="component" value="Unassembled WGS sequence"/>
</dbReference>
<keyword evidence="3" id="KW-1185">Reference proteome</keyword>
<proteinExistence type="predicted"/>
<organism evidence="2 3">
    <name type="scientific">Haloarcula rubripromontorii</name>
    <dbReference type="NCBI Taxonomy" id="1705562"/>
    <lineage>
        <taxon>Archaea</taxon>
        <taxon>Methanobacteriati</taxon>
        <taxon>Methanobacteriota</taxon>
        <taxon>Stenosarchaea group</taxon>
        <taxon>Halobacteria</taxon>
        <taxon>Halobacteriales</taxon>
        <taxon>Haloarculaceae</taxon>
        <taxon>Haloarcula</taxon>
    </lineage>
</organism>
<dbReference type="Pfam" id="PF26277">
    <property type="entry name" value="DUF8076"/>
    <property type="match status" value="1"/>
</dbReference>
<feature type="domain" description="DUF8076" evidence="1">
    <location>
        <begin position="4"/>
        <end position="127"/>
    </location>
</feature>
<accession>A0A0M9AIK7</accession>
<dbReference type="RefSeq" id="WP_053969404.1">
    <property type="nucleotide sequence ID" value="NZ_LIUF01000008.1"/>
</dbReference>
<dbReference type="STRING" id="1705562.AMS69_17900"/>
<reference evidence="2 3" key="1">
    <citation type="submission" date="2015-08" db="EMBL/GenBank/DDBJ databases">
        <title>Genomes of Isolates from Cabo Rojo, PR.</title>
        <authorList>
            <person name="Sanchez-Nieves R.L."/>
            <person name="Montalvo-Rodriguez R."/>
        </authorList>
    </citation>
    <scope>NUCLEOTIDE SEQUENCE [LARGE SCALE GENOMIC DNA]</scope>
    <source>
        <strain evidence="2 3">SL3</strain>
    </source>
</reference>
<evidence type="ECO:0000259" key="1">
    <source>
        <dbReference type="Pfam" id="PF26277"/>
    </source>
</evidence>
<dbReference type="PATRIC" id="fig|1705562.3.peg.2065"/>